<feature type="signal peptide" evidence="1">
    <location>
        <begin position="1"/>
        <end position="18"/>
    </location>
</feature>
<dbReference type="AlphaFoldDB" id="A0A0A2DFW3"/>
<evidence type="ECO:0000313" key="2">
    <source>
        <dbReference type="EMBL" id="KGM18058.1"/>
    </source>
</evidence>
<organism evidence="2 3">
    <name type="scientific">Corynebacterium auriscanis</name>
    <dbReference type="NCBI Taxonomy" id="99807"/>
    <lineage>
        <taxon>Bacteria</taxon>
        <taxon>Bacillati</taxon>
        <taxon>Actinomycetota</taxon>
        <taxon>Actinomycetes</taxon>
        <taxon>Mycobacteriales</taxon>
        <taxon>Corynebacteriaceae</taxon>
        <taxon>Corynebacterium</taxon>
    </lineage>
</organism>
<dbReference type="RefSeq" id="WP_035116053.1">
    <property type="nucleotide sequence ID" value="NZ_CP047046.1"/>
</dbReference>
<keyword evidence="1" id="KW-0732">Signal</keyword>
<proteinExistence type="predicted"/>
<name>A0A0A2DFW3_9CORY</name>
<feature type="chain" id="PRO_5001985887" evidence="1">
    <location>
        <begin position="19"/>
        <end position="85"/>
    </location>
</feature>
<dbReference type="Proteomes" id="UP000030145">
    <property type="component" value="Unassembled WGS sequence"/>
</dbReference>
<dbReference type="GeneID" id="300553869"/>
<comment type="caution">
    <text evidence="2">The sequence shown here is derived from an EMBL/GenBank/DDBJ whole genome shotgun (WGS) entry which is preliminary data.</text>
</comment>
<protein>
    <submittedName>
        <fullName evidence="2">Uncharacterized protein</fullName>
    </submittedName>
</protein>
<reference evidence="2 3" key="1">
    <citation type="submission" date="2014-10" db="EMBL/GenBank/DDBJ databases">
        <title>Whole Genome sequence of Corynebacterium auriscanis strain CIP 106629.</title>
        <authorList>
            <person name="Hassan S.S."/>
            <person name="Jamal S.B."/>
            <person name="Tiwari S."/>
            <person name="Oliveira L.D.C."/>
            <person name="Souza F."/>
            <person name="Mariano D.C."/>
            <person name="Almeida S."/>
            <person name="Dorella F."/>
            <person name="Pereira F."/>
            <person name="Carvalho A."/>
            <person name="Leal C.A."/>
            <person name="Soares S.D.C."/>
            <person name="Figueiredo H.C."/>
            <person name="Silva A."/>
            <person name="Azevedo V.A."/>
        </authorList>
    </citation>
    <scope>NUCLEOTIDE SEQUENCE [LARGE SCALE GENOMIC DNA]</scope>
    <source>
        <strain evidence="2 3">CIP 106629</strain>
    </source>
</reference>
<dbReference type="EMBL" id="JRVJ01000023">
    <property type="protein sequence ID" value="KGM18058.1"/>
    <property type="molecule type" value="Genomic_DNA"/>
</dbReference>
<evidence type="ECO:0000313" key="3">
    <source>
        <dbReference type="Proteomes" id="UP000030145"/>
    </source>
</evidence>
<accession>A0A0A2DFW3</accession>
<keyword evidence="3" id="KW-1185">Reference proteome</keyword>
<sequence length="85" mass="8570">MAAGLILGGVMAPGTASAADQSLPAGSTLSDPLNNLAAMSGPSTDVLASITQFLHQLFPPLLPGPFIGSTGMGSGESFLDWNVRR</sequence>
<gene>
    <name evidence="2" type="ORF">MA47_10330</name>
</gene>
<evidence type="ECO:0000256" key="1">
    <source>
        <dbReference type="SAM" id="SignalP"/>
    </source>
</evidence>